<dbReference type="AlphaFoldDB" id="A0A843WTH9"/>
<dbReference type="EMBL" id="NMUH01003838">
    <property type="protein sequence ID" value="MQM07274.1"/>
    <property type="molecule type" value="Genomic_DNA"/>
</dbReference>
<gene>
    <name evidence="1" type="ORF">Taro_040113</name>
</gene>
<keyword evidence="2" id="KW-1185">Reference proteome</keyword>
<dbReference type="PANTHER" id="PTHR31579:SF84">
    <property type="entry name" value="F21O3.6 PROTEIN"/>
    <property type="match status" value="1"/>
</dbReference>
<dbReference type="InterPro" id="IPR006502">
    <property type="entry name" value="PDDEXK-like"/>
</dbReference>
<dbReference type="OrthoDB" id="548115at2759"/>
<protein>
    <submittedName>
        <fullName evidence="1">Uncharacterized protein</fullName>
    </submittedName>
</protein>
<evidence type="ECO:0000313" key="1">
    <source>
        <dbReference type="EMBL" id="MQM07274.1"/>
    </source>
</evidence>
<name>A0A843WTH9_COLES</name>
<sequence>MVSLRKMGYKVEIYKSRWKGGNGGLAAENYEYIDVVTGPMVGAAQQRYLMDVEFAGEFYIALPTTKYEQGRSH</sequence>
<accession>A0A843WTH9</accession>
<organism evidence="1 2">
    <name type="scientific">Colocasia esculenta</name>
    <name type="common">Wild taro</name>
    <name type="synonym">Arum esculentum</name>
    <dbReference type="NCBI Taxonomy" id="4460"/>
    <lineage>
        <taxon>Eukaryota</taxon>
        <taxon>Viridiplantae</taxon>
        <taxon>Streptophyta</taxon>
        <taxon>Embryophyta</taxon>
        <taxon>Tracheophyta</taxon>
        <taxon>Spermatophyta</taxon>
        <taxon>Magnoliopsida</taxon>
        <taxon>Liliopsida</taxon>
        <taxon>Araceae</taxon>
        <taxon>Aroideae</taxon>
        <taxon>Colocasieae</taxon>
        <taxon>Colocasia</taxon>
    </lineage>
</organism>
<dbReference type="Pfam" id="PF04720">
    <property type="entry name" value="PDDEXK_6"/>
    <property type="match status" value="1"/>
</dbReference>
<dbReference type="Proteomes" id="UP000652761">
    <property type="component" value="Unassembled WGS sequence"/>
</dbReference>
<reference evidence="1" key="1">
    <citation type="submission" date="2017-07" db="EMBL/GenBank/DDBJ databases">
        <title>Taro Niue Genome Assembly and Annotation.</title>
        <authorList>
            <person name="Atibalentja N."/>
            <person name="Keating K."/>
            <person name="Fields C.J."/>
        </authorList>
    </citation>
    <scope>NUCLEOTIDE SEQUENCE</scope>
    <source>
        <strain evidence="1">Niue_2</strain>
        <tissue evidence="1">Leaf</tissue>
    </source>
</reference>
<dbReference type="PANTHER" id="PTHR31579">
    <property type="entry name" value="OS03G0796600 PROTEIN"/>
    <property type="match status" value="1"/>
</dbReference>
<comment type="caution">
    <text evidence="1">The sequence shown here is derived from an EMBL/GenBank/DDBJ whole genome shotgun (WGS) entry which is preliminary data.</text>
</comment>
<proteinExistence type="predicted"/>
<evidence type="ECO:0000313" key="2">
    <source>
        <dbReference type="Proteomes" id="UP000652761"/>
    </source>
</evidence>